<dbReference type="OrthoDB" id="409048at2759"/>
<sequence length="409" mass="47551">MSKKNLKIKVKSVKKETDEVKTIEKNAIKDLSKSDENNNLSNCETEIKIKLTDKNSKNDDVIKNKNKKTQFANDDEILKDLEINKKNKKQEFKLDFTNLGIKREDKIKENLEILFWNAGGFNQGTGGSEKFIKFSQYVIDFHPDVFAIIDAGFLTKMQKELRKTFMDFYQLEFLGKGRQVSTGMIIGIKDDVFESYKTSTIKEMELLDKLEIFNVILEKENFKDRNLYFIYNPPKNNEGNFNLIEFTENVSIMGDFNLHHVNWGYKRNAPAAIKLLKLFESKKVSRVRSSIEGHEDDFTFKSRGGSKTNPDLVFCHQNLSNLVNQKPIGLIGNYDHKIIHVKIKNERIPFICACDKTFKSKSGLRNHQKKCTSCISKFNFKCSGCNKPYVLEKWYQKHIEKCLKIIKQN</sequence>
<feature type="domain" description="Endonuclease/exonuclease/phosphatase" evidence="1">
    <location>
        <begin position="229"/>
        <end position="339"/>
    </location>
</feature>
<evidence type="ECO:0000313" key="2">
    <source>
        <dbReference type="EMBL" id="KAG5669319.1"/>
    </source>
</evidence>
<dbReference type="InterPro" id="IPR036691">
    <property type="entry name" value="Endo/exonu/phosph_ase_sf"/>
</dbReference>
<dbReference type="AlphaFoldDB" id="A0A9J6BID0"/>
<proteinExistence type="predicted"/>
<dbReference type="GO" id="GO:0003824">
    <property type="term" value="F:catalytic activity"/>
    <property type="evidence" value="ECO:0007669"/>
    <property type="project" value="InterPro"/>
</dbReference>
<dbReference type="EMBL" id="JADBJN010000004">
    <property type="protein sequence ID" value="KAG5669319.1"/>
    <property type="molecule type" value="Genomic_DNA"/>
</dbReference>
<evidence type="ECO:0000313" key="3">
    <source>
        <dbReference type="Proteomes" id="UP001107558"/>
    </source>
</evidence>
<dbReference type="Gene3D" id="3.60.10.10">
    <property type="entry name" value="Endonuclease/exonuclease/phosphatase"/>
    <property type="match status" value="1"/>
</dbReference>
<dbReference type="SUPFAM" id="SSF56219">
    <property type="entry name" value="DNase I-like"/>
    <property type="match status" value="1"/>
</dbReference>
<name>A0A9J6BID0_POLVA</name>
<comment type="caution">
    <text evidence="2">The sequence shown here is derived from an EMBL/GenBank/DDBJ whole genome shotgun (WGS) entry which is preliminary data.</text>
</comment>
<protein>
    <recommendedName>
        <fullName evidence="1">Endonuclease/exonuclease/phosphatase domain-containing protein</fullName>
    </recommendedName>
</protein>
<reference evidence="2" key="1">
    <citation type="submission" date="2021-03" db="EMBL/GenBank/DDBJ databases">
        <title>Chromosome level genome of the anhydrobiotic midge Polypedilum vanderplanki.</title>
        <authorList>
            <person name="Yoshida Y."/>
            <person name="Kikawada T."/>
            <person name="Gusev O."/>
        </authorList>
    </citation>
    <scope>NUCLEOTIDE SEQUENCE</scope>
    <source>
        <strain evidence="2">NIAS01</strain>
        <tissue evidence="2">Whole body or cell culture</tissue>
    </source>
</reference>
<accession>A0A9J6BID0</accession>
<evidence type="ECO:0000259" key="1">
    <source>
        <dbReference type="Pfam" id="PF14529"/>
    </source>
</evidence>
<dbReference type="Proteomes" id="UP001107558">
    <property type="component" value="Chromosome 4"/>
</dbReference>
<keyword evidence="3" id="KW-1185">Reference proteome</keyword>
<dbReference type="Pfam" id="PF14529">
    <property type="entry name" value="Exo_endo_phos_2"/>
    <property type="match status" value="1"/>
</dbReference>
<dbReference type="InterPro" id="IPR005135">
    <property type="entry name" value="Endo/exonuclease/phosphatase"/>
</dbReference>
<organism evidence="2 3">
    <name type="scientific">Polypedilum vanderplanki</name>
    <name type="common">Sleeping chironomid midge</name>
    <dbReference type="NCBI Taxonomy" id="319348"/>
    <lineage>
        <taxon>Eukaryota</taxon>
        <taxon>Metazoa</taxon>
        <taxon>Ecdysozoa</taxon>
        <taxon>Arthropoda</taxon>
        <taxon>Hexapoda</taxon>
        <taxon>Insecta</taxon>
        <taxon>Pterygota</taxon>
        <taxon>Neoptera</taxon>
        <taxon>Endopterygota</taxon>
        <taxon>Diptera</taxon>
        <taxon>Nematocera</taxon>
        <taxon>Chironomoidea</taxon>
        <taxon>Chironomidae</taxon>
        <taxon>Chironominae</taxon>
        <taxon>Polypedilum</taxon>
        <taxon>Polypedilum</taxon>
    </lineage>
</organism>
<gene>
    <name evidence="2" type="ORF">PVAND_017207</name>
</gene>